<accession>A0A8W8JEH6</accession>
<dbReference type="SUPFAM" id="SSF48264">
    <property type="entry name" value="Cytochrome P450"/>
    <property type="match status" value="1"/>
</dbReference>
<dbReference type="GO" id="GO:0016020">
    <property type="term" value="C:membrane"/>
    <property type="evidence" value="ECO:0007669"/>
    <property type="project" value="TreeGrafter"/>
</dbReference>
<evidence type="ECO:0000313" key="2">
    <source>
        <dbReference type="EnsemblMetazoa" id="G18804.1:cds"/>
    </source>
</evidence>
<sequence>MTAFEELFTILQLSENLVHDWSSLAEMEQIPLNDSMITFGMKLAIVSMFGSDLCSDEAIKGIRHNFLLASNELERKLVGISYEESERVKTFEDVLTWALYFLSTYSDVQENVYTEINTVIGTSDVDLTSAKDLKYLHKVINETIRCPVIIPWTVRYQDNDSELG</sequence>
<proteinExistence type="inferred from homology"/>
<dbReference type="InterPro" id="IPR001128">
    <property type="entry name" value="Cyt_P450"/>
</dbReference>
<dbReference type="PRINTS" id="PR00463">
    <property type="entry name" value="EP450I"/>
</dbReference>
<dbReference type="GO" id="GO:0016705">
    <property type="term" value="F:oxidoreductase activity, acting on paired donors, with incorporation or reduction of molecular oxygen"/>
    <property type="evidence" value="ECO:0007669"/>
    <property type="project" value="InterPro"/>
</dbReference>
<dbReference type="GO" id="GO:0020037">
    <property type="term" value="F:heme binding"/>
    <property type="evidence" value="ECO:0007669"/>
    <property type="project" value="InterPro"/>
</dbReference>
<evidence type="ECO:0000256" key="1">
    <source>
        <dbReference type="ARBA" id="ARBA00010617"/>
    </source>
</evidence>
<dbReference type="GO" id="GO:0004497">
    <property type="term" value="F:monooxygenase activity"/>
    <property type="evidence" value="ECO:0007669"/>
    <property type="project" value="InterPro"/>
</dbReference>
<dbReference type="PANTHER" id="PTHR24280">
    <property type="entry name" value="CYTOCHROME P450 20A1"/>
    <property type="match status" value="1"/>
</dbReference>
<dbReference type="InterPro" id="IPR002401">
    <property type="entry name" value="Cyt_P450_E_grp-I"/>
</dbReference>
<reference evidence="2" key="1">
    <citation type="submission" date="2022-08" db="UniProtKB">
        <authorList>
            <consortium name="EnsemblMetazoa"/>
        </authorList>
    </citation>
    <scope>IDENTIFICATION</scope>
    <source>
        <strain evidence="2">05x7-T-G4-1.051#20</strain>
    </source>
</reference>
<name>A0A8W8JEH6_MAGGI</name>
<dbReference type="GO" id="GO:0005506">
    <property type="term" value="F:iron ion binding"/>
    <property type="evidence" value="ECO:0007669"/>
    <property type="project" value="InterPro"/>
</dbReference>
<dbReference type="Proteomes" id="UP000005408">
    <property type="component" value="Unassembled WGS sequence"/>
</dbReference>
<dbReference type="InterPro" id="IPR052666">
    <property type="entry name" value="CYP450_20A1-like"/>
</dbReference>
<dbReference type="InterPro" id="IPR036396">
    <property type="entry name" value="Cyt_P450_sf"/>
</dbReference>
<dbReference type="EnsemblMetazoa" id="G18804.1">
    <property type="protein sequence ID" value="G18804.1:cds"/>
    <property type="gene ID" value="G18804"/>
</dbReference>
<dbReference type="AlphaFoldDB" id="A0A8W8JEH6"/>
<protein>
    <submittedName>
        <fullName evidence="2">Uncharacterized protein</fullName>
    </submittedName>
</protein>
<comment type="similarity">
    <text evidence="1">Belongs to the cytochrome P450 family.</text>
</comment>
<evidence type="ECO:0000313" key="3">
    <source>
        <dbReference type="Proteomes" id="UP000005408"/>
    </source>
</evidence>
<dbReference type="Gene3D" id="1.10.630.10">
    <property type="entry name" value="Cytochrome P450"/>
    <property type="match status" value="1"/>
</dbReference>
<dbReference type="Pfam" id="PF00067">
    <property type="entry name" value="p450"/>
    <property type="match status" value="1"/>
</dbReference>
<dbReference type="PANTHER" id="PTHR24280:SF4">
    <property type="entry name" value="CYTOCHROME P450 20A1"/>
    <property type="match status" value="1"/>
</dbReference>
<keyword evidence="3" id="KW-1185">Reference proteome</keyword>
<organism evidence="2 3">
    <name type="scientific">Magallana gigas</name>
    <name type="common">Pacific oyster</name>
    <name type="synonym">Crassostrea gigas</name>
    <dbReference type="NCBI Taxonomy" id="29159"/>
    <lineage>
        <taxon>Eukaryota</taxon>
        <taxon>Metazoa</taxon>
        <taxon>Spiralia</taxon>
        <taxon>Lophotrochozoa</taxon>
        <taxon>Mollusca</taxon>
        <taxon>Bivalvia</taxon>
        <taxon>Autobranchia</taxon>
        <taxon>Pteriomorphia</taxon>
        <taxon>Ostreida</taxon>
        <taxon>Ostreoidea</taxon>
        <taxon>Ostreidae</taxon>
        <taxon>Magallana</taxon>
    </lineage>
</organism>